<dbReference type="EMBL" id="CP001778">
    <property type="protein sequence ID" value="ADD43847.1"/>
    <property type="molecule type" value="Genomic_DNA"/>
</dbReference>
<proteinExistence type="predicted"/>
<evidence type="ECO:0000313" key="3">
    <source>
        <dbReference type="Proteomes" id="UP000000844"/>
    </source>
</evidence>
<name>D3Q2B4_STANL</name>
<dbReference type="AlphaFoldDB" id="D3Q2B4"/>
<dbReference type="RefSeq" id="WP_013019418.1">
    <property type="nucleotide sequence ID" value="NC_013947.1"/>
</dbReference>
<feature type="compositionally biased region" description="Basic and acidic residues" evidence="1">
    <location>
        <begin position="53"/>
        <end position="71"/>
    </location>
</feature>
<keyword evidence="3" id="KW-1185">Reference proteome</keyword>
<dbReference type="Proteomes" id="UP000000844">
    <property type="component" value="Chromosome"/>
</dbReference>
<dbReference type="KEGG" id="sna:Snas_4197"/>
<dbReference type="OrthoDB" id="9937098at2"/>
<sequence>MPEDHKAPLDHEQENTEEVPEPTNRAERRAMKKGKGRNKVKGVGIGSSQSGFHPKDVKTAGHKEFTNRKTG</sequence>
<dbReference type="HOGENOM" id="CLU_2738092_0_0_11"/>
<feature type="compositionally biased region" description="Basic and acidic residues" evidence="1">
    <location>
        <begin position="1"/>
        <end position="14"/>
    </location>
</feature>
<gene>
    <name evidence="2" type="ordered locus">Snas_4197</name>
</gene>
<reference evidence="2 3" key="1">
    <citation type="journal article" date="2009" name="Stand. Genomic Sci.">
        <title>Complete genome sequence of Stackebrandtia nassauensis type strain (LLR-40K-21).</title>
        <authorList>
            <person name="Munk C."/>
            <person name="Lapidus A."/>
            <person name="Copeland A."/>
            <person name="Jando M."/>
            <person name="Mayilraj S."/>
            <person name="Glavina Del Rio T."/>
            <person name="Nolan M."/>
            <person name="Chen F."/>
            <person name="Lucas S."/>
            <person name="Tice H."/>
            <person name="Cheng J.F."/>
            <person name="Han C."/>
            <person name="Detter J.C."/>
            <person name="Bruce D."/>
            <person name="Goodwin L."/>
            <person name="Chain P."/>
            <person name="Pitluck S."/>
            <person name="Goker M."/>
            <person name="Ovchinikova G."/>
            <person name="Pati A."/>
            <person name="Ivanova N."/>
            <person name="Mavromatis K."/>
            <person name="Chen A."/>
            <person name="Palaniappan K."/>
            <person name="Land M."/>
            <person name="Hauser L."/>
            <person name="Chang Y.J."/>
            <person name="Jeffries C.D."/>
            <person name="Bristow J."/>
            <person name="Eisen J.A."/>
            <person name="Markowitz V."/>
            <person name="Hugenholtz P."/>
            <person name="Kyrpides N.C."/>
            <person name="Klenk H.P."/>
        </authorList>
    </citation>
    <scope>NUCLEOTIDE SEQUENCE [LARGE SCALE GENOMIC DNA]</scope>
    <source>
        <strain evidence="3">DSM 44728 / CIP 108903 / NRRL B-16338 / NBRC 102104 / LLR-40K-21</strain>
    </source>
</reference>
<feature type="compositionally biased region" description="Basic residues" evidence="1">
    <location>
        <begin position="30"/>
        <end position="40"/>
    </location>
</feature>
<protein>
    <submittedName>
        <fullName evidence="2">Uncharacterized protein</fullName>
    </submittedName>
</protein>
<organism evidence="2 3">
    <name type="scientific">Stackebrandtia nassauensis (strain DSM 44728 / CIP 108903 / NRRL B-16338 / NBRC 102104 / LLR-40K-21)</name>
    <dbReference type="NCBI Taxonomy" id="446470"/>
    <lineage>
        <taxon>Bacteria</taxon>
        <taxon>Bacillati</taxon>
        <taxon>Actinomycetota</taxon>
        <taxon>Actinomycetes</taxon>
        <taxon>Glycomycetales</taxon>
        <taxon>Glycomycetaceae</taxon>
        <taxon>Stackebrandtia</taxon>
    </lineage>
</organism>
<accession>D3Q2B4</accession>
<feature type="region of interest" description="Disordered" evidence="1">
    <location>
        <begin position="1"/>
        <end position="71"/>
    </location>
</feature>
<evidence type="ECO:0000313" key="2">
    <source>
        <dbReference type="EMBL" id="ADD43847.1"/>
    </source>
</evidence>
<evidence type="ECO:0000256" key="1">
    <source>
        <dbReference type="SAM" id="MobiDB-lite"/>
    </source>
</evidence>